<dbReference type="PANTHER" id="PTHR45527">
    <property type="entry name" value="NONRIBOSOMAL PEPTIDE SYNTHETASE"/>
    <property type="match status" value="1"/>
</dbReference>
<dbReference type="GO" id="GO:0005737">
    <property type="term" value="C:cytoplasm"/>
    <property type="evidence" value="ECO:0007669"/>
    <property type="project" value="TreeGrafter"/>
</dbReference>
<dbReference type="EMBL" id="CP014691">
    <property type="protein sequence ID" value="AQS87307.1"/>
    <property type="molecule type" value="Genomic_DNA"/>
</dbReference>
<dbReference type="AlphaFoldDB" id="A0A1U9KND7"/>
<dbReference type="Gene3D" id="3.40.50.12780">
    <property type="entry name" value="N-terminal domain of ligase-like"/>
    <property type="match status" value="1"/>
</dbReference>
<dbReference type="Gene3D" id="3.30.300.30">
    <property type="match status" value="1"/>
</dbReference>
<dbReference type="PROSITE" id="PS00455">
    <property type="entry name" value="AMP_BINDING"/>
    <property type="match status" value="1"/>
</dbReference>
<dbReference type="STRING" id="320497.A0U93_04420"/>
<proteinExistence type="predicted"/>
<dbReference type="SUPFAM" id="SSF56801">
    <property type="entry name" value="Acetyl-CoA synthetase-like"/>
    <property type="match status" value="1"/>
</dbReference>
<sequence length="490" mass="53107">MTHFDVARRFLDIAEKYAAHPAIVMENEHVTYNELLQLTQSWLALFSGHQQPRIAIALPPGAAAYAAMFASLLSGGTYTPINLRAPEAKRNSICSAFQPDFILAPAEEAARLSRHAPHAHLAAAPNDSPPSSIHQVNRDDQPAPAYVIFTSGSTGTPKGVVIGREALNHYIAWALQSLALTSDDRVSQYANIAFDLSVLEIFATLCSGASLHPASGLGDRLRPARLIARDRLTVWISVPSVVGIMQHAGDLTTANLQSIRRFTFCGEPLLPAHVEALFEGAPDAEIQNTYGPTEATVSMTSIVFDRRNAASACRDSVSLGHAIPGMAVHKGEDGELLLSGPQLADGYLNDPVTTARAFIVLDGPDGPVRAYRTGDRVAFHDGLPYFSNRLDFQIKHKGFRIELGEIVAAFATVGYRHVCVFTNEAHLVAIVEGAPTDDVMTLRQTLGRQLAAYAIPDIITAMPTLPRNENDKIDRLAIMARFQQSLPRTP</sequence>
<accession>A0A1U9KND7</accession>
<dbReference type="InterPro" id="IPR042099">
    <property type="entry name" value="ANL_N_sf"/>
</dbReference>
<dbReference type="InterPro" id="IPR000873">
    <property type="entry name" value="AMP-dep_synth/lig_dom"/>
</dbReference>
<protein>
    <submittedName>
        <fullName evidence="1">Uncharacterized protein</fullName>
    </submittedName>
</protein>
<evidence type="ECO:0000313" key="2">
    <source>
        <dbReference type="Proteomes" id="UP000188604"/>
    </source>
</evidence>
<reference evidence="1 2" key="1">
    <citation type="submission" date="2016-03" db="EMBL/GenBank/DDBJ databases">
        <title>Acetic acid bacteria sequencing.</title>
        <authorList>
            <person name="Brandt J."/>
            <person name="Jakob F."/>
            <person name="Vogel R.F."/>
        </authorList>
    </citation>
    <scope>NUCLEOTIDE SEQUENCE [LARGE SCALE GENOMIC DNA]</scope>
    <source>
        <strain evidence="1 2">NBRC 101099</strain>
    </source>
</reference>
<dbReference type="GO" id="GO:0031177">
    <property type="term" value="F:phosphopantetheine binding"/>
    <property type="evidence" value="ECO:0007669"/>
    <property type="project" value="TreeGrafter"/>
</dbReference>
<dbReference type="GO" id="GO:0044550">
    <property type="term" value="P:secondary metabolite biosynthetic process"/>
    <property type="evidence" value="ECO:0007669"/>
    <property type="project" value="TreeGrafter"/>
</dbReference>
<dbReference type="KEGG" id="nch:A0U93_04420"/>
<dbReference type="OrthoDB" id="9770470at2"/>
<keyword evidence="2" id="KW-1185">Reference proteome</keyword>
<gene>
    <name evidence="1" type="ORF">A0U93_04420</name>
</gene>
<dbReference type="GO" id="GO:0043041">
    <property type="term" value="P:amino acid activation for nonribosomal peptide biosynthetic process"/>
    <property type="evidence" value="ECO:0007669"/>
    <property type="project" value="TreeGrafter"/>
</dbReference>
<evidence type="ECO:0000313" key="1">
    <source>
        <dbReference type="EMBL" id="AQS87307.1"/>
    </source>
</evidence>
<dbReference type="PANTHER" id="PTHR45527:SF1">
    <property type="entry name" value="FATTY ACID SYNTHASE"/>
    <property type="match status" value="1"/>
</dbReference>
<dbReference type="InterPro" id="IPR020845">
    <property type="entry name" value="AMP-binding_CS"/>
</dbReference>
<dbReference type="Proteomes" id="UP000188604">
    <property type="component" value="Chromosome"/>
</dbReference>
<dbReference type="RefSeq" id="WP_077806284.1">
    <property type="nucleotide sequence ID" value="NZ_BJXS01000008.1"/>
</dbReference>
<dbReference type="Pfam" id="PF00501">
    <property type="entry name" value="AMP-binding"/>
    <property type="match status" value="1"/>
</dbReference>
<organism evidence="1 2">
    <name type="scientific">Neoasaia chiangmaiensis</name>
    <dbReference type="NCBI Taxonomy" id="320497"/>
    <lineage>
        <taxon>Bacteria</taxon>
        <taxon>Pseudomonadati</taxon>
        <taxon>Pseudomonadota</taxon>
        <taxon>Alphaproteobacteria</taxon>
        <taxon>Acetobacterales</taxon>
        <taxon>Acetobacteraceae</taxon>
        <taxon>Neoasaia</taxon>
    </lineage>
</organism>
<dbReference type="InterPro" id="IPR045851">
    <property type="entry name" value="AMP-bd_C_sf"/>
</dbReference>
<name>A0A1U9KND7_9PROT</name>